<organism evidence="4 5">
    <name type="scientific">Cucumis melo var. makuwa</name>
    <name type="common">Oriental melon</name>
    <dbReference type="NCBI Taxonomy" id="1194695"/>
    <lineage>
        <taxon>Eukaryota</taxon>
        <taxon>Viridiplantae</taxon>
        <taxon>Streptophyta</taxon>
        <taxon>Embryophyta</taxon>
        <taxon>Tracheophyta</taxon>
        <taxon>Spermatophyta</taxon>
        <taxon>Magnoliopsida</taxon>
        <taxon>eudicotyledons</taxon>
        <taxon>Gunneridae</taxon>
        <taxon>Pentapetalae</taxon>
        <taxon>rosids</taxon>
        <taxon>fabids</taxon>
        <taxon>Cucurbitales</taxon>
        <taxon>Cucurbitaceae</taxon>
        <taxon>Benincaseae</taxon>
        <taxon>Cucumis</taxon>
    </lineage>
</organism>
<accession>A0A5A7TP82</accession>
<dbReference type="Pfam" id="PF13976">
    <property type="entry name" value="gag_pre-integrs"/>
    <property type="match status" value="1"/>
</dbReference>
<dbReference type="InterPro" id="IPR054722">
    <property type="entry name" value="PolX-like_BBD"/>
</dbReference>
<dbReference type="SUPFAM" id="SSF53098">
    <property type="entry name" value="Ribonuclease H-like"/>
    <property type="match status" value="1"/>
</dbReference>
<comment type="caution">
    <text evidence="4">The sequence shown here is derived from an EMBL/GenBank/DDBJ whole genome shotgun (WGS) entry which is preliminary data.</text>
</comment>
<evidence type="ECO:0000256" key="1">
    <source>
        <dbReference type="ARBA" id="ARBA00022670"/>
    </source>
</evidence>
<dbReference type="PROSITE" id="PS50994">
    <property type="entry name" value="INTEGRASE"/>
    <property type="match status" value="1"/>
</dbReference>
<dbReference type="AlphaFoldDB" id="A0A5A7TP82"/>
<dbReference type="GO" id="GO:0015074">
    <property type="term" value="P:DNA integration"/>
    <property type="evidence" value="ECO:0007669"/>
    <property type="project" value="InterPro"/>
</dbReference>
<dbReference type="Pfam" id="PF00665">
    <property type="entry name" value="rve"/>
    <property type="match status" value="1"/>
</dbReference>
<dbReference type="InterPro" id="IPR025724">
    <property type="entry name" value="GAG-pre-integrase_dom"/>
</dbReference>
<keyword evidence="1" id="KW-0378">Hydrolase</keyword>
<evidence type="ECO:0000259" key="3">
    <source>
        <dbReference type="PROSITE" id="PS50994"/>
    </source>
</evidence>
<dbReference type="CDD" id="cd09272">
    <property type="entry name" value="RNase_HI_RT_Ty1"/>
    <property type="match status" value="1"/>
</dbReference>
<dbReference type="Proteomes" id="UP000321393">
    <property type="component" value="Unassembled WGS sequence"/>
</dbReference>
<name>A0A5A7TP82_CUCMM</name>
<dbReference type="Pfam" id="PF22936">
    <property type="entry name" value="Pol_BBD"/>
    <property type="match status" value="1"/>
</dbReference>
<dbReference type="InterPro" id="IPR001584">
    <property type="entry name" value="Integrase_cat-core"/>
</dbReference>
<reference evidence="4 5" key="1">
    <citation type="submission" date="2019-08" db="EMBL/GenBank/DDBJ databases">
        <title>Draft genome sequences of two oriental melons (Cucumis melo L. var makuwa).</title>
        <authorList>
            <person name="Kwon S.-Y."/>
        </authorList>
    </citation>
    <scope>NUCLEOTIDE SEQUENCE [LARGE SCALE GENOMIC DNA]</scope>
    <source>
        <strain evidence="5">cv. SW 3</strain>
        <tissue evidence="4">Leaf</tissue>
    </source>
</reference>
<protein>
    <submittedName>
        <fullName evidence="4">Ty1-copia retrotransposon protein</fullName>
    </submittedName>
</protein>
<dbReference type="PANTHER" id="PTHR42648:SF20">
    <property type="entry name" value="RNA-DIRECTED DNA POLYMERASE"/>
    <property type="match status" value="1"/>
</dbReference>
<dbReference type="EMBL" id="SSTE01014791">
    <property type="protein sequence ID" value="KAA0044944.1"/>
    <property type="molecule type" value="Genomic_DNA"/>
</dbReference>
<feature type="domain" description="Integrase catalytic" evidence="3">
    <location>
        <begin position="267"/>
        <end position="440"/>
    </location>
</feature>
<dbReference type="PANTHER" id="PTHR42648">
    <property type="entry name" value="TRANSPOSASE, PUTATIVE-RELATED"/>
    <property type="match status" value="1"/>
</dbReference>
<dbReference type="GO" id="GO:0006508">
    <property type="term" value="P:proteolysis"/>
    <property type="evidence" value="ECO:0007669"/>
    <property type="project" value="UniProtKB-KW"/>
</dbReference>
<feature type="region of interest" description="Disordered" evidence="2">
    <location>
        <begin position="47"/>
        <end position="68"/>
    </location>
</feature>
<gene>
    <name evidence="4" type="ORF">E6C27_scaffold74G002450</name>
</gene>
<dbReference type="InterPro" id="IPR036397">
    <property type="entry name" value="RNaseH_sf"/>
</dbReference>
<evidence type="ECO:0000313" key="5">
    <source>
        <dbReference type="Proteomes" id="UP000321393"/>
    </source>
</evidence>
<dbReference type="GO" id="GO:0003676">
    <property type="term" value="F:nucleic acid binding"/>
    <property type="evidence" value="ECO:0007669"/>
    <property type="project" value="InterPro"/>
</dbReference>
<proteinExistence type="predicted"/>
<dbReference type="OrthoDB" id="1685982at2759"/>
<dbReference type="InterPro" id="IPR039537">
    <property type="entry name" value="Retrotran_Ty1/copia-like"/>
</dbReference>
<dbReference type="Gene3D" id="3.30.420.10">
    <property type="entry name" value="Ribonuclease H-like superfamily/Ribonuclease H"/>
    <property type="match status" value="1"/>
</dbReference>
<evidence type="ECO:0000313" key="4">
    <source>
        <dbReference type="EMBL" id="KAA0044944.1"/>
    </source>
</evidence>
<dbReference type="InterPro" id="IPR012337">
    <property type="entry name" value="RNaseH-like_sf"/>
</dbReference>
<keyword evidence="1" id="KW-0645">Protease</keyword>
<evidence type="ECO:0000256" key="2">
    <source>
        <dbReference type="SAM" id="MobiDB-lite"/>
    </source>
</evidence>
<sequence>MKMCEILQANVLLEKFPPSWNDYRNHLKHKKKDLKLQELISHMRTEEANRLKDKKGRPSQKPTPQANLAEQDSEIIAAIVEANLIENKPDWILDTGASRHFCTNRELLHDYEDTADGECVFMGNSATVGVIGKGKVILKLTSGKTLSLSNVLYVPSLRRNLVSGSLLNRAGLKIVLEGDKVVLTKNGDFVGKGYLSNGLFVLNTISMNANASSSAYLIESANLWHGRLGHVNFASIRKLKDLRLINTSETHETGKCPVCIESKFHKKPFKPVEYRITELLELIHSNLADFRTTASRGGKNYYVSFVDDYSRFNKIYLIKTKNEAVSMFVKFKAESENQLGKRIKRLRSDRGGEYSDKTLKEFCESNGIIHEFTAPYSPQQNGIAERKNRTLKEMMNAMIPYKRLDKTPYELWKGHAPNLSYLKVWGCLPKVPFPALKKTTVGPKTFDCIFIGYAQNSAAYSLSNRMHDPEIVSETPVSETVDTPNLSCELEARRSKRQRIEKSFGPDFLSTFIVEMRDEIDCNFTNLYLIDEDPKTYQEALNSVDSSMWKEAIKSELDSLVMNHTWELVDLPMGNKPIRYLGEADVILGVKIRKNKTSLSLCQSHYVEKILKKFGSFDVSPVRTPFDASKHLKKNKGDSVSQPEYAKIIGSVMYLMNCTRPDIAYAVNYCLHFNKFPAALEGYCDANWVTDNDEVNSTSGYVFLLGGGAISWKSTKQTCIARSTMESEFIALELAGEEAEWIKNLLGDVPLWGTSVPVSIQCDSQAAICTAKNSVYNGKSRHIRLRHAVVKQLLKEGTISLEFVRSEKNLADPLTKGLTRKMVLDSSVNMGLKPFGDP</sequence>
<dbReference type="GO" id="GO:0008233">
    <property type="term" value="F:peptidase activity"/>
    <property type="evidence" value="ECO:0007669"/>
    <property type="project" value="UniProtKB-KW"/>
</dbReference>